<dbReference type="EMBL" id="JAHQCS010000178">
    <property type="protein sequence ID" value="MBU9714453.1"/>
    <property type="molecule type" value="Genomic_DNA"/>
</dbReference>
<proteinExistence type="predicted"/>
<protein>
    <submittedName>
        <fullName evidence="1">Uncharacterized protein</fullName>
    </submittedName>
</protein>
<evidence type="ECO:0000313" key="2">
    <source>
        <dbReference type="Proteomes" id="UP000784880"/>
    </source>
</evidence>
<name>A0ABS6JLP2_9BACI</name>
<sequence length="109" mass="13042">MTIDKNEKEKLFDEPRTWTDEEKVGFAEVLLMFIASNDLSYDLYKHLADIRTSEDTLPYLEHTGKFEKLLHKELIELGELEFYEQQYQKKKEEYMIYKLANAQQEGVVQ</sequence>
<gene>
    <name evidence="1" type="ORF">KS419_22180</name>
</gene>
<accession>A0ABS6JLP2</accession>
<dbReference type="Proteomes" id="UP000784880">
    <property type="component" value="Unassembled WGS sequence"/>
</dbReference>
<dbReference type="RefSeq" id="WP_217069040.1">
    <property type="nucleotide sequence ID" value="NZ_JAHQCS010000178.1"/>
</dbReference>
<keyword evidence="2" id="KW-1185">Reference proteome</keyword>
<reference evidence="1 2" key="1">
    <citation type="submission" date="2021-06" db="EMBL/GenBank/DDBJ databases">
        <title>Bacillus sp. RD4P76, an endophyte from a halophyte.</title>
        <authorList>
            <person name="Sun J.-Q."/>
        </authorList>
    </citation>
    <scope>NUCLEOTIDE SEQUENCE [LARGE SCALE GENOMIC DNA]</scope>
    <source>
        <strain evidence="1 2">CGMCC 1.15917</strain>
    </source>
</reference>
<organism evidence="1 2">
    <name type="scientific">Evansella tamaricis</name>
    <dbReference type="NCBI Taxonomy" id="2069301"/>
    <lineage>
        <taxon>Bacteria</taxon>
        <taxon>Bacillati</taxon>
        <taxon>Bacillota</taxon>
        <taxon>Bacilli</taxon>
        <taxon>Bacillales</taxon>
        <taxon>Bacillaceae</taxon>
        <taxon>Evansella</taxon>
    </lineage>
</organism>
<comment type="caution">
    <text evidence="1">The sequence shown here is derived from an EMBL/GenBank/DDBJ whole genome shotgun (WGS) entry which is preliminary data.</text>
</comment>
<evidence type="ECO:0000313" key="1">
    <source>
        <dbReference type="EMBL" id="MBU9714453.1"/>
    </source>
</evidence>